<dbReference type="GO" id="GO:0005840">
    <property type="term" value="C:ribosome"/>
    <property type="evidence" value="ECO:0007669"/>
    <property type="project" value="UniProtKB-KW"/>
</dbReference>
<dbReference type="NCBIfam" id="NF001785">
    <property type="entry name" value="PRK00517.2-2"/>
    <property type="match status" value="1"/>
</dbReference>
<dbReference type="InterPro" id="IPR029063">
    <property type="entry name" value="SAM-dependent_MTases_sf"/>
</dbReference>
<dbReference type="InterPro" id="IPR004498">
    <property type="entry name" value="Ribosomal_PrmA_MeTrfase"/>
</dbReference>
<evidence type="ECO:0000256" key="1">
    <source>
        <dbReference type="ARBA" id="ARBA00009741"/>
    </source>
</evidence>
<dbReference type="InterPro" id="IPR050078">
    <property type="entry name" value="Ribosomal_L11_MeTrfase_PrmA"/>
</dbReference>
<dbReference type="AlphaFoldDB" id="A0A645DRH1"/>
<dbReference type="Pfam" id="PF06325">
    <property type="entry name" value="PrmA"/>
    <property type="match status" value="1"/>
</dbReference>
<reference evidence="6" key="1">
    <citation type="submission" date="2019-08" db="EMBL/GenBank/DDBJ databases">
        <authorList>
            <person name="Kucharzyk K."/>
            <person name="Murdoch R.W."/>
            <person name="Higgins S."/>
            <person name="Loffler F."/>
        </authorList>
    </citation>
    <scope>NUCLEOTIDE SEQUENCE</scope>
</reference>
<name>A0A645DRH1_9ZZZZ</name>
<keyword evidence="6" id="KW-0689">Ribosomal protein</keyword>
<keyword evidence="4 6" id="KW-0808">Transferase</keyword>
<gene>
    <name evidence="6" type="primary">prmA_42</name>
    <name evidence="6" type="ORF">SDC9_139035</name>
</gene>
<dbReference type="SUPFAM" id="SSF53335">
    <property type="entry name" value="S-adenosyl-L-methionine-dependent methyltransferases"/>
    <property type="match status" value="1"/>
</dbReference>
<keyword evidence="2" id="KW-0963">Cytoplasm</keyword>
<dbReference type="CDD" id="cd02440">
    <property type="entry name" value="AdoMet_MTases"/>
    <property type="match status" value="1"/>
</dbReference>
<dbReference type="Gene3D" id="3.40.50.150">
    <property type="entry name" value="Vaccinia Virus protein VP39"/>
    <property type="match status" value="1"/>
</dbReference>
<evidence type="ECO:0000256" key="4">
    <source>
        <dbReference type="ARBA" id="ARBA00022679"/>
    </source>
</evidence>
<dbReference type="PANTHER" id="PTHR43648">
    <property type="entry name" value="ELECTRON TRANSFER FLAVOPROTEIN BETA SUBUNIT LYSINE METHYLTRANSFERASE"/>
    <property type="match status" value="1"/>
</dbReference>
<evidence type="ECO:0000256" key="3">
    <source>
        <dbReference type="ARBA" id="ARBA00022603"/>
    </source>
</evidence>
<keyword evidence="3 6" id="KW-0489">Methyltransferase</keyword>
<protein>
    <submittedName>
        <fullName evidence="6">Ribosomal protein L11 methyltransferase</fullName>
        <ecNumber evidence="6">2.1.1.-</ecNumber>
    </submittedName>
</protein>
<evidence type="ECO:0000256" key="2">
    <source>
        <dbReference type="ARBA" id="ARBA00022490"/>
    </source>
</evidence>
<dbReference type="HAMAP" id="MF_00735">
    <property type="entry name" value="Methyltr_PrmA"/>
    <property type="match status" value="1"/>
</dbReference>
<evidence type="ECO:0000256" key="5">
    <source>
        <dbReference type="ARBA" id="ARBA00022691"/>
    </source>
</evidence>
<comment type="similarity">
    <text evidence="1">Belongs to the methyltransferase superfamily. PrmA family.</text>
</comment>
<keyword evidence="6" id="KW-0687">Ribonucleoprotein</keyword>
<organism evidence="6">
    <name type="scientific">bioreactor metagenome</name>
    <dbReference type="NCBI Taxonomy" id="1076179"/>
    <lineage>
        <taxon>unclassified sequences</taxon>
        <taxon>metagenomes</taxon>
        <taxon>ecological metagenomes</taxon>
    </lineage>
</organism>
<dbReference type="EC" id="2.1.1.-" evidence="6"/>
<dbReference type="EMBL" id="VSSQ01038899">
    <property type="protein sequence ID" value="MPM91901.1"/>
    <property type="molecule type" value="Genomic_DNA"/>
</dbReference>
<dbReference type="GO" id="GO:0008276">
    <property type="term" value="F:protein methyltransferase activity"/>
    <property type="evidence" value="ECO:0007669"/>
    <property type="project" value="InterPro"/>
</dbReference>
<dbReference type="PANTHER" id="PTHR43648:SF1">
    <property type="entry name" value="ELECTRON TRANSFER FLAVOPROTEIN BETA SUBUNIT LYSINE METHYLTRANSFERASE"/>
    <property type="match status" value="1"/>
</dbReference>
<keyword evidence="5" id="KW-0949">S-adenosyl-L-methionine</keyword>
<proteinExistence type="inferred from homology"/>
<comment type="caution">
    <text evidence="6">The sequence shown here is derived from an EMBL/GenBank/DDBJ whole genome shotgun (WGS) entry which is preliminary data.</text>
</comment>
<evidence type="ECO:0000313" key="6">
    <source>
        <dbReference type="EMBL" id="MPM91901.1"/>
    </source>
</evidence>
<sequence length="283" mass="31596">MNYLSVRFRLDSYNEENAEILVALTEEMGFESYEYADEFLTAYIKEDLFNEDELNEILPSKEGGFSFNVSYTFEKVKNENWNKIWESNFQPIVIDDLCTVKASFHEGLPETKYTITIDPKMAFGTGHHQTTSLMMRALLKEDLTGRSVLDMGCGTGILAILAALKGGATRIVAIDIDPTATESAIENSNANRVGDEIEILTGDASLLASQEKFDLILANINRNIILDDIQKYSNVMKSQGVLQLSGFFAEDVDLIEVGAKAAGFEKVSVTIDNRWAQVKMKKK</sequence>
<accession>A0A645DRH1</accession>
<dbReference type="GO" id="GO:0032259">
    <property type="term" value="P:methylation"/>
    <property type="evidence" value="ECO:0007669"/>
    <property type="project" value="UniProtKB-KW"/>
</dbReference>